<name>A0AAX1I9V7_STEMA</name>
<dbReference type="NCBIfam" id="TIGR01379">
    <property type="entry name" value="thiL"/>
    <property type="match status" value="1"/>
</dbReference>
<keyword evidence="2" id="KW-0067">ATP-binding</keyword>
<dbReference type="PANTHER" id="PTHR30270">
    <property type="entry name" value="THIAMINE-MONOPHOSPHATE KINASE"/>
    <property type="match status" value="1"/>
</dbReference>
<feature type="binding site" evidence="2">
    <location>
        <position position="108"/>
    </location>
    <ligand>
        <name>Mg(2+)</name>
        <dbReference type="ChEBI" id="CHEBI:18420"/>
        <label>2</label>
    </ligand>
</feature>
<comment type="similarity">
    <text evidence="2">Belongs to the thiamine-monophosphate kinase family.</text>
</comment>
<evidence type="ECO:0000256" key="1">
    <source>
        <dbReference type="ARBA" id="ARBA00022977"/>
    </source>
</evidence>
<keyword evidence="2" id="KW-0547">Nucleotide-binding</keyword>
<evidence type="ECO:0000313" key="6">
    <source>
        <dbReference type="Proteomes" id="UP000515598"/>
    </source>
</evidence>
<dbReference type="InterPro" id="IPR010918">
    <property type="entry name" value="PurM-like_C_dom"/>
</dbReference>
<feature type="binding site" evidence="2">
    <location>
        <begin position="154"/>
        <end position="155"/>
    </location>
    <ligand>
        <name>ATP</name>
        <dbReference type="ChEBI" id="CHEBI:30616"/>
    </ligand>
</feature>
<feature type="binding site" evidence="2">
    <location>
        <position position="249"/>
    </location>
    <ligand>
        <name>Mg(2+)</name>
        <dbReference type="ChEBI" id="CHEBI:18420"/>
        <label>3</label>
    </ligand>
</feature>
<gene>
    <name evidence="2 5" type="primary">thiL</name>
    <name evidence="5" type="ORF">GPNADHDJ_00850</name>
</gene>
<keyword evidence="2 5" id="KW-0418">Kinase</keyword>
<keyword evidence="2" id="KW-0479">Metal-binding</keyword>
<feature type="binding site" evidence="2">
    <location>
        <position position="252"/>
    </location>
    <ligand>
        <name>Mg(2+)</name>
        <dbReference type="ChEBI" id="CHEBI:18420"/>
        <label>5</label>
    </ligand>
</feature>
<evidence type="ECO:0000256" key="2">
    <source>
        <dbReference type="HAMAP-Rule" id="MF_02128"/>
    </source>
</evidence>
<dbReference type="GO" id="GO:0005524">
    <property type="term" value="F:ATP binding"/>
    <property type="evidence" value="ECO:0007669"/>
    <property type="project" value="UniProtKB-UniRule"/>
</dbReference>
<comment type="catalytic activity">
    <reaction evidence="2">
        <text>thiamine phosphate + ATP = thiamine diphosphate + ADP</text>
        <dbReference type="Rhea" id="RHEA:15913"/>
        <dbReference type="ChEBI" id="CHEBI:30616"/>
        <dbReference type="ChEBI" id="CHEBI:37575"/>
        <dbReference type="ChEBI" id="CHEBI:58937"/>
        <dbReference type="ChEBI" id="CHEBI:456216"/>
        <dbReference type="EC" id="2.7.4.16"/>
    </reaction>
</comment>
<feature type="binding site" evidence="2">
    <location>
        <position position="80"/>
    </location>
    <ligand>
        <name>Mg(2+)</name>
        <dbReference type="ChEBI" id="CHEBI:18420"/>
        <label>2</label>
    </ligand>
</feature>
<dbReference type="GO" id="GO:0009229">
    <property type="term" value="P:thiamine diphosphate biosynthetic process"/>
    <property type="evidence" value="ECO:0007669"/>
    <property type="project" value="UniProtKB-UniRule"/>
</dbReference>
<organism evidence="5 6">
    <name type="scientific">Stenotrophomonas maltophilia</name>
    <name type="common">Pseudomonas maltophilia</name>
    <name type="synonym">Xanthomonas maltophilia</name>
    <dbReference type="NCBI Taxonomy" id="40324"/>
    <lineage>
        <taxon>Bacteria</taxon>
        <taxon>Pseudomonadati</taxon>
        <taxon>Pseudomonadota</taxon>
        <taxon>Gammaproteobacteria</taxon>
        <taxon>Lysobacterales</taxon>
        <taxon>Lysobacteraceae</taxon>
        <taxon>Stenotrophomonas</taxon>
        <taxon>Stenotrophomonas maltophilia group</taxon>
    </lineage>
</organism>
<protein>
    <recommendedName>
        <fullName evidence="2">Thiamine-monophosphate kinase</fullName>
        <shortName evidence="2">TMP kinase</shortName>
        <shortName evidence="2">Thiamine-phosphate kinase</shortName>
        <ecNumber evidence="2">2.7.4.16</ecNumber>
    </recommendedName>
</protein>
<keyword evidence="1 2" id="KW-0784">Thiamine biosynthesis</keyword>
<dbReference type="EMBL" id="CP060025">
    <property type="protein sequence ID" value="QNG76671.1"/>
    <property type="molecule type" value="Genomic_DNA"/>
</dbReference>
<dbReference type="SUPFAM" id="SSF56042">
    <property type="entry name" value="PurM C-terminal domain-like"/>
    <property type="match status" value="1"/>
</dbReference>
<feature type="binding site" evidence="2">
    <location>
        <position position="63"/>
    </location>
    <ligand>
        <name>Mg(2+)</name>
        <dbReference type="ChEBI" id="CHEBI:18420"/>
        <label>4</label>
    </ligand>
</feature>
<dbReference type="HAMAP" id="MF_02128">
    <property type="entry name" value="TMP_kinase"/>
    <property type="match status" value="1"/>
</dbReference>
<sequence>MLGSPCSARLRPAVRRVIEMQPSMARLYKKAERLMSLAEFALIDRIRARTLERDDILLGIGDDAALLQPRANEQLVVTADTLNSGVHFPVETPAFDIGWKTLAVNLSDLAAMGARPAWCTLALSLPEASEDWIEAFADGFFALADQHDIALIGGDTTRGPLSLSVTAMGQVGRGQALRRDRAQAGDDIWVSGTLGDAAGALRLWQQGALSIATATLLADYESLRLRLLRPTPRVTLGLRLRAFAHAAVDVSDGLLADLGHIATRSNVAAHVDADSLPISHALRELLGRDAARDCALRGGDDYELCFTAAADQRDALHYLAESLDVPLTRIGRIAEGQGVHVDGEAADGGYQHFA</sequence>
<dbReference type="Pfam" id="PF02769">
    <property type="entry name" value="AIRS_C"/>
    <property type="match status" value="1"/>
</dbReference>
<feature type="binding site" evidence="2">
    <location>
        <position position="87"/>
    </location>
    <ligand>
        <name>substrate</name>
    </ligand>
</feature>
<comment type="pathway">
    <text evidence="2">Cofactor biosynthesis; thiamine diphosphate biosynthesis; thiamine diphosphate from thiamine phosphate: step 1/1.</text>
</comment>
<dbReference type="EC" id="2.7.4.16" evidence="2"/>
<feature type="binding site" evidence="2">
    <location>
        <position position="251"/>
    </location>
    <ligand>
        <name>ATP</name>
        <dbReference type="ChEBI" id="CHEBI:30616"/>
    </ligand>
</feature>
<feature type="domain" description="PurM-like N-terminal" evidence="3">
    <location>
        <begin position="61"/>
        <end position="171"/>
    </location>
</feature>
<evidence type="ECO:0000313" key="5">
    <source>
        <dbReference type="EMBL" id="QNG76671.1"/>
    </source>
</evidence>
<dbReference type="CDD" id="cd02194">
    <property type="entry name" value="ThiL"/>
    <property type="match status" value="1"/>
</dbReference>
<dbReference type="AlphaFoldDB" id="A0AAX1I9V7"/>
<keyword evidence="2" id="KW-0460">Magnesium</keyword>
<dbReference type="GO" id="GO:0000287">
    <property type="term" value="F:magnesium ion binding"/>
    <property type="evidence" value="ECO:0007669"/>
    <property type="project" value="UniProtKB-UniRule"/>
</dbReference>
<feature type="binding site" evidence="2">
    <location>
        <position position="350"/>
    </location>
    <ligand>
        <name>substrate</name>
    </ligand>
</feature>
<feature type="binding site" evidence="2">
    <location>
        <position position="155"/>
    </location>
    <ligand>
        <name>Mg(2+)</name>
        <dbReference type="ChEBI" id="CHEBI:18420"/>
        <label>1</label>
    </ligand>
</feature>
<dbReference type="Gene3D" id="3.90.650.10">
    <property type="entry name" value="PurM-like C-terminal domain"/>
    <property type="match status" value="1"/>
</dbReference>
<dbReference type="Gene3D" id="3.30.1330.10">
    <property type="entry name" value="PurM-like, N-terminal domain"/>
    <property type="match status" value="1"/>
</dbReference>
<dbReference type="Proteomes" id="UP000515598">
    <property type="component" value="Chromosome"/>
</dbReference>
<dbReference type="PIRSF" id="PIRSF005303">
    <property type="entry name" value="Thiam_monoph_kin"/>
    <property type="match status" value="1"/>
</dbReference>
<feature type="binding site" evidence="2">
    <location>
        <position position="78"/>
    </location>
    <ligand>
        <name>Mg(2+)</name>
        <dbReference type="ChEBI" id="CHEBI:18420"/>
        <label>4</label>
    </ligand>
</feature>
<proteinExistence type="inferred from homology"/>
<dbReference type="InterPro" id="IPR036676">
    <property type="entry name" value="PurM-like_C_sf"/>
</dbReference>
<feature type="binding site" evidence="2">
    <location>
        <position position="63"/>
    </location>
    <ligand>
        <name>Mg(2+)</name>
        <dbReference type="ChEBI" id="CHEBI:18420"/>
        <label>3</label>
    </ligand>
</feature>
<accession>A0AAX1I9V7</accession>
<keyword evidence="2 5" id="KW-0808">Transferase</keyword>
<dbReference type="GO" id="GO:0009228">
    <property type="term" value="P:thiamine biosynthetic process"/>
    <property type="evidence" value="ECO:0007669"/>
    <property type="project" value="UniProtKB-KW"/>
</dbReference>
<dbReference type="GO" id="GO:0009030">
    <property type="term" value="F:thiamine-phosphate kinase activity"/>
    <property type="evidence" value="ECO:0007669"/>
    <property type="project" value="UniProtKB-UniRule"/>
</dbReference>
<comment type="miscellaneous">
    <text evidence="2">Reaction mechanism of ThiL seems to utilize a direct, inline transfer of the gamma-phosphate of ATP to TMP rather than a phosphorylated enzyme intermediate.</text>
</comment>
<feature type="domain" description="PurM-like C-terminal" evidence="4">
    <location>
        <begin position="184"/>
        <end position="341"/>
    </location>
</feature>
<dbReference type="InterPro" id="IPR006283">
    <property type="entry name" value="ThiL-like"/>
</dbReference>
<dbReference type="PANTHER" id="PTHR30270:SF0">
    <property type="entry name" value="THIAMINE-MONOPHOSPHATE KINASE"/>
    <property type="match status" value="1"/>
</dbReference>
<evidence type="ECO:0000259" key="3">
    <source>
        <dbReference type="Pfam" id="PF00586"/>
    </source>
</evidence>
<feature type="binding site" evidence="2">
    <location>
        <position position="108"/>
    </location>
    <ligand>
        <name>Mg(2+)</name>
        <dbReference type="ChEBI" id="CHEBI:18420"/>
        <label>4</label>
    </ligand>
</feature>
<evidence type="ECO:0000259" key="4">
    <source>
        <dbReference type="Pfam" id="PF02769"/>
    </source>
</evidence>
<dbReference type="InterPro" id="IPR016188">
    <property type="entry name" value="PurM-like_N"/>
</dbReference>
<comment type="caution">
    <text evidence="2">Lacks conserved residue(s) required for the propagation of feature annotation.</text>
</comment>
<feature type="binding site" evidence="2">
    <location>
        <position position="179"/>
    </location>
    <ligand>
        <name>ATP</name>
        <dbReference type="ChEBI" id="CHEBI:30616"/>
    </ligand>
</feature>
<dbReference type="SUPFAM" id="SSF55326">
    <property type="entry name" value="PurM N-terminal domain-like"/>
    <property type="match status" value="1"/>
</dbReference>
<comment type="function">
    <text evidence="2">Catalyzes the ATP-dependent phosphorylation of thiamine-monophosphate (TMP) to form thiamine-pyrophosphate (TPP), the active form of vitamin B1.</text>
</comment>
<dbReference type="InterPro" id="IPR036921">
    <property type="entry name" value="PurM-like_N_sf"/>
</dbReference>
<reference evidence="5 6" key="1">
    <citation type="submission" date="2020-08" db="EMBL/GenBank/DDBJ databases">
        <title>Phenotypic and transcriptomic analysis of seven clinical Stenotrophomonas maltophilia isolates identify a small set of shared and commonly regulated genes involved in biofilm lifestyle.</title>
        <authorList>
            <person name="Alio I."/>
            <person name="Gudzuhn M."/>
            <person name="Streit W."/>
        </authorList>
    </citation>
    <scope>NUCLEOTIDE SEQUENCE [LARGE SCALE GENOMIC DNA]</scope>
    <source>
        <strain evidence="5 6">UHH_SKK55</strain>
    </source>
</reference>
<feature type="binding site" evidence="2">
    <location>
        <position position="108"/>
    </location>
    <ligand>
        <name>Mg(2+)</name>
        <dbReference type="ChEBI" id="CHEBI:18420"/>
        <label>3</label>
    </ligand>
</feature>
<dbReference type="Pfam" id="PF00586">
    <property type="entry name" value="AIRS"/>
    <property type="match status" value="1"/>
</dbReference>
<feature type="binding site" evidence="2">
    <location>
        <position position="300"/>
    </location>
    <ligand>
        <name>substrate</name>
    </ligand>
</feature>
<feature type="binding site" evidence="2">
    <location>
        <position position="80"/>
    </location>
    <ligand>
        <name>Mg(2+)</name>
        <dbReference type="ChEBI" id="CHEBI:18420"/>
        <label>1</label>
    </ligand>
</feature>